<keyword evidence="1" id="KW-1133">Transmembrane helix</keyword>
<reference evidence="2 3" key="1">
    <citation type="submission" date="2024-02" db="EMBL/GenBank/DDBJ databases">
        <title>Seven novel Bacillus-like species.</title>
        <authorList>
            <person name="Liu G."/>
        </authorList>
    </citation>
    <scope>NUCLEOTIDE SEQUENCE [LARGE SCALE GENOMIC DNA]</scope>
    <source>
        <strain evidence="2 3">FJAT-53654</strain>
    </source>
</reference>
<keyword evidence="3" id="KW-1185">Reference proteome</keyword>
<dbReference type="RefSeq" id="WP_338788595.1">
    <property type="nucleotide sequence ID" value="NZ_CP147403.1"/>
</dbReference>
<evidence type="ECO:0000256" key="1">
    <source>
        <dbReference type="SAM" id="Phobius"/>
    </source>
</evidence>
<dbReference type="EMBL" id="CP147403">
    <property type="protein sequence ID" value="WXB90171.1"/>
    <property type="molecule type" value="Genomic_DNA"/>
</dbReference>
<keyword evidence="1" id="KW-0812">Transmembrane</keyword>
<name>A0ABZ2MXV4_9BACI</name>
<sequence>MDDKLFEQRMQKLKKSYEHIPTISSSERILQQLKEQEKPVKKRVLLQFPYVASFIGVLLIGGFLAIQLLSQINLNSGEQTPTENRENQPITEADIETAINETRGYYERRVDELIDKLGFEDVEQYGFVQEAKIVVEKFEERKSYESQAELTNYMERVKEIITSRVSMPHEEYKLMKKAVDNGEAISDSQLYGYIDKLDMLHEQFYEQWIKMYQSNQYTMTDIESYLEELNTGNIKNGNQDYIELTKTLTAYGYYFFNDGEGTINFAPNYLKIHNQLEKSLKEDAKVYLKIKSEKKALSDGALAINHDELGERLLEIEDFVLNNPSSPKVDEFKVQYRLYIDFYLKGTNNTLLVSDNGKIKDEVKINFETLITENEYSETAKIVEGFYNKLKENQFTLTNELREQEIEVSKMLKPNPEEYAIEKNLLPITKEMAAKYEDFKNKGDITIFNDGFAGLNSIDLTVARIYMYAIEKGDFETAYRLSYNGANSKLPEKEAFIKEMQKSPVNYQALSNEVIKVRSIYEQNGEDIEHILIKENEDTVSFRMKQENGFPKVEYNPLS</sequence>
<dbReference type="Proteomes" id="UP001368328">
    <property type="component" value="Chromosome"/>
</dbReference>
<protein>
    <submittedName>
        <fullName evidence="2">Uncharacterized protein</fullName>
    </submittedName>
</protein>
<feature type="transmembrane region" description="Helical" evidence="1">
    <location>
        <begin position="44"/>
        <end position="66"/>
    </location>
</feature>
<accession>A0ABZ2MXV4</accession>
<gene>
    <name evidence="2" type="ORF">WCV66_08240</name>
</gene>
<proteinExistence type="predicted"/>
<evidence type="ECO:0000313" key="3">
    <source>
        <dbReference type="Proteomes" id="UP001368328"/>
    </source>
</evidence>
<keyword evidence="1" id="KW-0472">Membrane</keyword>
<evidence type="ECO:0000313" key="2">
    <source>
        <dbReference type="EMBL" id="WXB90171.1"/>
    </source>
</evidence>
<organism evidence="2 3">
    <name type="scientific">Metabacillus rhizosphaerae</name>
    <dbReference type="NCBI Taxonomy" id="3117747"/>
    <lineage>
        <taxon>Bacteria</taxon>
        <taxon>Bacillati</taxon>
        <taxon>Bacillota</taxon>
        <taxon>Bacilli</taxon>
        <taxon>Bacillales</taxon>
        <taxon>Bacillaceae</taxon>
        <taxon>Metabacillus</taxon>
    </lineage>
</organism>